<keyword evidence="6 7" id="KW-0472">Membrane</keyword>
<dbReference type="InterPro" id="IPR017475">
    <property type="entry name" value="EPS_sugar_tfrase"/>
</dbReference>
<keyword evidence="10" id="KW-1185">Reference proteome</keyword>
<organism evidence="9 10">
    <name type="scientific">Ventrimonas faecis</name>
    <dbReference type="NCBI Taxonomy" id="3133170"/>
    <lineage>
        <taxon>Bacteria</taxon>
        <taxon>Bacillati</taxon>
        <taxon>Bacillota</taxon>
        <taxon>Clostridia</taxon>
        <taxon>Lachnospirales</taxon>
        <taxon>Lachnospiraceae</taxon>
        <taxon>Ventrimonas</taxon>
    </lineage>
</organism>
<evidence type="ECO:0000259" key="8">
    <source>
        <dbReference type="Pfam" id="PF02397"/>
    </source>
</evidence>
<feature type="transmembrane region" description="Helical" evidence="7">
    <location>
        <begin position="281"/>
        <end position="305"/>
    </location>
</feature>
<dbReference type="Pfam" id="PF13727">
    <property type="entry name" value="CoA_binding_3"/>
    <property type="match status" value="1"/>
</dbReference>
<gene>
    <name evidence="9" type="ORF">WMO41_11870</name>
</gene>
<dbReference type="InterPro" id="IPR003362">
    <property type="entry name" value="Bact_transf"/>
</dbReference>
<feature type="transmembrane region" description="Helical" evidence="7">
    <location>
        <begin position="109"/>
        <end position="128"/>
    </location>
</feature>
<protein>
    <submittedName>
        <fullName evidence="9">Sugar transferase</fullName>
        <ecNumber evidence="9">2.7.8.-</ecNumber>
    </submittedName>
</protein>
<comment type="subcellular location">
    <subcellularLocation>
        <location evidence="1">Membrane</location>
        <topology evidence="1">Multi-pass membrane protein</topology>
    </subcellularLocation>
</comment>
<dbReference type="PANTHER" id="PTHR30576:SF10">
    <property type="entry name" value="SLL5057 PROTEIN"/>
    <property type="match status" value="1"/>
</dbReference>
<reference evidence="9 10" key="1">
    <citation type="submission" date="2024-03" db="EMBL/GenBank/DDBJ databases">
        <title>Human intestinal bacterial collection.</title>
        <authorList>
            <person name="Pauvert C."/>
            <person name="Hitch T.C.A."/>
            <person name="Clavel T."/>
        </authorList>
    </citation>
    <scope>NUCLEOTIDE SEQUENCE [LARGE SCALE GENOMIC DNA]</scope>
    <source>
        <strain evidence="9 10">CLA-AP-H27</strain>
    </source>
</reference>
<dbReference type="Pfam" id="PF02397">
    <property type="entry name" value="Bac_transf"/>
    <property type="match status" value="1"/>
</dbReference>
<evidence type="ECO:0000256" key="3">
    <source>
        <dbReference type="ARBA" id="ARBA00022679"/>
    </source>
</evidence>
<feature type="transmembrane region" description="Helical" evidence="7">
    <location>
        <begin position="74"/>
        <end position="97"/>
    </location>
</feature>
<feature type="transmembrane region" description="Helical" evidence="7">
    <location>
        <begin position="12"/>
        <end position="33"/>
    </location>
</feature>
<evidence type="ECO:0000313" key="10">
    <source>
        <dbReference type="Proteomes" id="UP001437460"/>
    </source>
</evidence>
<dbReference type="EC" id="2.7.8.-" evidence="9"/>
<dbReference type="NCBIfam" id="TIGR03025">
    <property type="entry name" value="EPS_sugtrans"/>
    <property type="match status" value="1"/>
</dbReference>
<keyword evidence="4 7" id="KW-0812">Transmembrane</keyword>
<evidence type="ECO:0000256" key="5">
    <source>
        <dbReference type="ARBA" id="ARBA00022989"/>
    </source>
</evidence>
<feature type="domain" description="Bacterial sugar transferase" evidence="8">
    <location>
        <begin position="279"/>
        <end position="467"/>
    </location>
</feature>
<dbReference type="GO" id="GO:0016740">
    <property type="term" value="F:transferase activity"/>
    <property type="evidence" value="ECO:0007669"/>
    <property type="project" value="UniProtKB-KW"/>
</dbReference>
<evidence type="ECO:0000256" key="2">
    <source>
        <dbReference type="ARBA" id="ARBA00006464"/>
    </source>
</evidence>
<keyword evidence="5 7" id="KW-1133">Transmembrane helix</keyword>
<feature type="transmembrane region" description="Helical" evidence="7">
    <location>
        <begin position="45"/>
        <end position="62"/>
    </location>
</feature>
<comment type="caution">
    <text evidence="9">The sequence shown here is derived from an EMBL/GenBank/DDBJ whole genome shotgun (WGS) entry which is preliminary data.</text>
</comment>
<dbReference type="Proteomes" id="UP001437460">
    <property type="component" value="Unassembled WGS sequence"/>
</dbReference>
<evidence type="ECO:0000256" key="6">
    <source>
        <dbReference type="ARBA" id="ARBA00023136"/>
    </source>
</evidence>
<keyword evidence="3 9" id="KW-0808">Transferase</keyword>
<dbReference type="EMBL" id="JBBMFJ010000026">
    <property type="protein sequence ID" value="MEQ2563849.1"/>
    <property type="molecule type" value="Genomic_DNA"/>
</dbReference>
<accession>A0ABV1HNZ8</accession>
<evidence type="ECO:0000256" key="4">
    <source>
        <dbReference type="ARBA" id="ARBA00022692"/>
    </source>
</evidence>
<dbReference type="PANTHER" id="PTHR30576">
    <property type="entry name" value="COLANIC BIOSYNTHESIS UDP-GLUCOSE LIPID CARRIER TRANSFERASE"/>
    <property type="match status" value="1"/>
</dbReference>
<dbReference type="RefSeq" id="WP_349229926.1">
    <property type="nucleotide sequence ID" value="NZ_JBBMFJ010000026.1"/>
</dbReference>
<evidence type="ECO:0000313" key="9">
    <source>
        <dbReference type="EMBL" id="MEQ2563849.1"/>
    </source>
</evidence>
<sequence length="473" mass="54784">MYQKRQMMDNGIILFVDLIGVVISVGMAYWLRYHYILGSYKHLDQTWQISIMLLVSVAAFFLNNSGYHFFRRGYFDEFVVVLKEKLLFSVIWILILYLSHRSSDLSRLVFTYFIGIDAVFTYLIHIGLKQILLRFYQRSKYSNRLLLVTVKDRVDDAIQNIVSYNEWSRILCGIVLLDEEPSEVSEIEGIPVVSDADGFMDYVIHHDVDEVFLMDDGRQHEALIKSWIQELETMGIVVDVNIDVFDLDIHGKKDLNRVGKYAVVTFARNIFSVRQMLAKRLLDIVGSLVGMVILALATVVVAPAIKLESPGPVFFGQTRIGKNGRKFTFYKFRSMYQDAEQRKKELMEKNEVQGLMFKMKDDPRITRVGKFIRKTSIDELPQFWNVLRGDMSLVGTRPPTVDEFEKYEAKHKCRLSMTPGLTGLWQISGRSDIKDFDEVVKLDMQYIDNWSIRKDIKILLKTVLVVLTGKGSR</sequence>
<comment type="similarity">
    <text evidence="2">Belongs to the bacterial sugar transferase family.</text>
</comment>
<proteinExistence type="inferred from homology"/>
<evidence type="ECO:0000256" key="7">
    <source>
        <dbReference type="SAM" id="Phobius"/>
    </source>
</evidence>
<evidence type="ECO:0000256" key="1">
    <source>
        <dbReference type="ARBA" id="ARBA00004141"/>
    </source>
</evidence>
<name>A0ABV1HNZ8_9FIRM</name>